<sequence>MFVVRIQDFVLEKGVKRQSYCPNKMQPSLQNSQYRTTMRNMFIFYFFHILVGNLFLSFFFIFSIRLINIKIQGTNLKLEMALECNKFEGLGVLMDFTKKKRTWVHMNLVARVGPKEELLVFFAEFYLPDDEYVLATLALVNTWDRQPVSKKDDKLSEQDAIEFAEFAIHDDNEKHGTNSKLEMALECNRFEGLGVLMDFTKKKTTWVHMNLVARVGPKEELLVLFAEFYLSDDEYVLATLVLVNTSDRQPVSKKDELWCRLCPDGILHPVEGCFF</sequence>
<dbReference type="EMBL" id="BKCP01001114">
    <property type="protein sequence ID" value="GER26696.1"/>
    <property type="molecule type" value="Genomic_DNA"/>
</dbReference>
<protein>
    <submittedName>
        <fullName evidence="3">Sequence-specific DNA binding transcription factors</fullName>
    </submittedName>
</protein>
<keyword evidence="1" id="KW-0812">Transmembrane</keyword>
<reference evidence="4" key="1">
    <citation type="journal article" date="2019" name="Curr. Biol.">
        <title>Genome Sequence of Striga asiatica Provides Insight into the Evolution of Plant Parasitism.</title>
        <authorList>
            <person name="Yoshida S."/>
            <person name="Kim S."/>
            <person name="Wafula E.K."/>
            <person name="Tanskanen J."/>
            <person name="Kim Y.M."/>
            <person name="Honaas L."/>
            <person name="Yang Z."/>
            <person name="Spallek T."/>
            <person name="Conn C.E."/>
            <person name="Ichihashi Y."/>
            <person name="Cheong K."/>
            <person name="Cui S."/>
            <person name="Der J.P."/>
            <person name="Gundlach H."/>
            <person name="Jiao Y."/>
            <person name="Hori C."/>
            <person name="Ishida J.K."/>
            <person name="Kasahara H."/>
            <person name="Kiba T."/>
            <person name="Kim M.S."/>
            <person name="Koo N."/>
            <person name="Laohavisit A."/>
            <person name="Lee Y.H."/>
            <person name="Lumba S."/>
            <person name="McCourt P."/>
            <person name="Mortimer J.C."/>
            <person name="Mutuku J.M."/>
            <person name="Nomura T."/>
            <person name="Sasaki-Sekimoto Y."/>
            <person name="Seto Y."/>
            <person name="Wang Y."/>
            <person name="Wakatake T."/>
            <person name="Sakakibara H."/>
            <person name="Demura T."/>
            <person name="Yamaguchi S."/>
            <person name="Yoneyama K."/>
            <person name="Manabe R.I."/>
            <person name="Nelson D.C."/>
            <person name="Schulman A.H."/>
            <person name="Timko M.P."/>
            <person name="dePamphilis C.W."/>
            <person name="Choi D."/>
            <person name="Shirasu K."/>
        </authorList>
    </citation>
    <scope>NUCLEOTIDE SEQUENCE [LARGE SCALE GENOMIC DNA]</scope>
    <source>
        <strain evidence="4">cv. UVA1</strain>
    </source>
</reference>
<evidence type="ECO:0000259" key="2">
    <source>
        <dbReference type="Pfam" id="PF12274"/>
    </source>
</evidence>
<evidence type="ECO:0000313" key="4">
    <source>
        <dbReference type="Proteomes" id="UP000325081"/>
    </source>
</evidence>
<dbReference type="PANTHER" id="PTHR34710">
    <property type="entry name" value="OS03G0834100 PROTEIN"/>
    <property type="match status" value="1"/>
</dbReference>
<evidence type="ECO:0000256" key="1">
    <source>
        <dbReference type="SAM" id="Phobius"/>
    </source>
</evidence>
<dbReference type="Pfam" id="PF12274">
    <property type="entry name" value="DUF3615"/>
    <property type="match status" value="1"/>
</dbReference>
<comment type="caution">
    <text evidence="3">The sequence shown here is derived from an EMBL/GenBank/DDBJ whole genome shotgun (WGS) entry which is preliminary data.</text>
</comment>
<proteinExistence type="predicted"/>
<dbReference type="Proteomes" id="UP000325081">
    <property type="component" value="Unassembled WGS sequence"/>
</dbReference>
<organism evidence="3 4">
    <name type="scientific">Striga asiatica</name>
    <name type="common">Asiatic witchweed</name>
    <name type="synonym">Buchnera asiatica</name>
    <dbReference type="NCBI Taxonomy" id="4170"/>
    <lineage>
        <taxon>Eukaryota</taxon>
        <taxon>Viridiplantae</taxon>
        <taxon>Streptophyta</taxon>
        <taxon>Embryophyta</taxon>
        <taxon>Tracheophyta</taxon>
        <taxon>Spermatophyta</taxon>
        <taxon>Magnoliopsida</taxon>
        <taxon>eudicotyledons</taxon>
        <taxon>Gunneridae</taxon>
        <taxon>Pentapetalae</taxon>
        <taxon>asterids</taxon>
        <taxon>lamiids</taxon>
        <taxon>Lamiales</taxon>
        <taxon>Orobanchaceae</taxon>
        <taxon>Buchnereae</taxon>
        <taxon>Striga</taxon>
    </lineage>
</organism>
<name>A0A5A7P1K1_STRAF</name>
<dbReference type="PANTHER" id="PTHR34710:SF20">
    <property type="entry name" value="OS10G0550200 PROTEIN"/>
    <property type="match status" value="1"/>
</dbReference>
<feature type="domain" description="DUF3615" evidence="2">
    <location>
        <begin position="166"/>
        <end position="269"/>
    </location>
</feature>
<dbReference type="AlphaFoldDB" id="A0A5A7P1K1"/>
<gene>
    <name evidence="3" type="ORF">STAS_02356</name>
</gene>
<dbReference type="InterPro" id="IPR022059">
    <property type="entry name" value="DUF3615"/>
</dbReference>
<evidence type="ECO:0000313" key="3">
    <source>
        <dbReference type="EMBL" id="GER26696.1"/>
    </source>
</evidence>
<keyword evidence="4" id="KW-1185">Reference proteome</keyword>
<keyword evidence="1" id="KW-0472">Membrane</keyword>
<accession>A0A5A7P1K1</accession>
<keyword evidence="1" id="KW-1133">Transmembrane helix</keyword>
<feature type="transmembrane region" description="Helical" evidence="1">
    <location>
        <begin position="42"/>
        <end position="67"/>
    </location>
</feature>